<dbReference type="InterPro" id="IPR001322">
    <property type="entry name" value="Lamin_tail_dom"/>
</dbReference>
<dbReference type="AlphaFoldDB" id="A0AAN8PZ06"/>
<evidence type="ECO:0000256" key="2">
    <source>
        <dbReference type="ARBA" id="ARBA00022754"/>
    </source>
</evidence>
<dbReference type="GO" id="GO:0006998">
    <property type="term" value="P:nuclear envelope organization"/>
    <property type="evidence" value="ECO:0007669"/>
    <property type="project" value="TreeGrafter"/>
</dbReference>
<dbReference type="GO" id="GO:0051664">
    <property type="term" value="P:nuclear pore localization"/>
    <property type="evidence" value="ECO:0007669"/>
    <property type="project" value="TreeGrafter"/>
</dbReference>
<feature type="compositionally biased region" description="Basic and acidic residues" evidence="7">
    <location>
        <begin position="524"/>
        <end position="547"/>
    </location>
</feature>
<evidence type="ECO:0000259" key="9">
    <source>
        <dbReference type="PROSITE" id="PS51842"/>
    </source>
</evidence>
<dbReference type="Pfam" id="PF00932">
    <property type="entry name" value="LTD"/>
    <property type="match status" value="1"/>
</dbReference>
<dbReference type="InterPro" id="IPR039008">
    <property type="entry name" value="IF_rod_dom"/>
</dbReference>
<keyword evidence="3 6" id="KW-0175">Coiled coil</keyword>
<evidence type="ECO:0000256" key="3">
    <source>
        <dbReference type="ARBA" id="ARBA00023054"/>
    </source>
</evidence>
<feature type="domain" description="IF rod" evidence="9">
    <location>
        <begin position="1"/>
        <end position="338"/>
    </location>
</feature>
<dbReference type="GO" id="GO:0005882">
    <property type="term" value="C:intermediate filament"/>
    <property type="evidence" value="ECO:0007669"/>
    <property type="project" value="UniProtKB-KW"/>
</dbReference>
<dbReference type="SMART" id="SM01391">
    <property type="entry name" value="Filament"/>
    <property type="match status" value="1"/>
</dbReference>
<evidence type="ECO:0000256" key="7">
    <source>
        <dbReference type="SAM" id="MobiDB-lite"/>
    </source>
</evidence>
<protein>
    <recommendedName>
        <fullName evidence="12">Lamin</fullName>
    </recommendedName>
</protein>
<dbReference type="Pfam" id="PF00038">
    <property type="entry name" value="Filament"/>
    <property type="match status" value="1"/>
</dbReference>
<feature type="domain" description="LTD" evidence="8">
    <location>
        <begin position="394"/>
        <end position="511"/>
    </location>
</feature>
<evidence type="ECO:0000313" key="11">
    <source>
        <dbReference type="Proteomes" id="UP001372834"/>
    </source>
</evidence>
<accession>A0AAN8PZ06</accession>
<dbReference type="Gene3D" id="1.20.5.170">
    <property type="match status" value="1"/>
</dbReference>
<dbReference type="PROSITE" id="PS00226">
    <property type="entry name" value="IF_ROD_1"/>
    <property type="match status" value="1"/>
</dbReference>
<dbReference type="SUPFAM" id="SSF64593">
    <property type="entry name" value="Intermediate filament protein, coiled coil region"/>
    <property type="match status" value="1"/>
</dbReference>
<gene>
    <name evidence="10" type="ORF">RUM43_003866</name>
</gene>
<evidence type="ECO:0000256" key="5">
    <source>
        <dbReference type="RuleBase" id="RU000685"/>
    </source>
</evidence>
<sequence>MIGRNTVQQTSFIACLEVSKIVVPYQEIEMNFYCVIMTEYPILVFWEFMLDFPFVGRLEDRSIAGAWLDYRHLDKKTKECRGLEASLNICEHRTTDLQSKYNQAIMEKKKLDDELKEALKELDKLRKANDMTKKYIENETLARVELENKIQSMNEEMNFKNQMYQKEIGELRMKRSEEISELDGRLTIEYEDKLQAALQDLREQHEMQQMANRDEIMALYESKIKNLQDHYVASAAQASSQELTDALSRIDSLNGQLSKLESANAGFCIRIKELEKLLDVERSRKLEQLALMEQELAKLRMEMAEQLKDYHDLMDIKVALDTEISAYRKLLEFEESRLNITPAHINTAASGGGSSSSSIQVTRRGTPIRRTPLGKGLAANKRRRILVDESQEADSFQVSGEAKGDIEISDVDHREGKFIQLHNKSDKELSLSGWSIKHSAGTDDTETTFKFHRSVKIDGKGHVTVWSMDSGRTHNPPEHIVMKQKWFMGDSVMTILVNNDGEEVASRSRQRIQYFTTSGYSTSYRREREGSEETQDGDPKRDSCRMM</sequence>
<feature type="coiled-coil region" evidence="6">
    <location>
        <begin position="101"/>
        <end position="163"/>
    </location>
</feature>
<dbReference type="EMBL" id="JAWJWE010000002">
    <property type="protein sequence ID" value="KAK6642365.1"/>
    <property type="molecule type" value="Genomic_DNA"/>
</dbReference>
<dbReference type="PROSITE" id="PS51842">
    <property type="entry name" value="IF_ROD_2"/>
    <property type="match status" value="1"/>
</dbReference>
<comment type="subcellular location">
    <subcellularLocation>
        <location evidence="1">Nucleus</location>
    </subcellularLocation>
</comment>
<evidence type="ECO:0000259" key="8">
    <source>
        <dbReference type="PROSITE" id="PS51841"/>
    </source>
</evidence>
<dbReference type="Gene3D" id="2.60.40.1260">
    <property type="entry name" value="Lamin Tail domain"/>
    <property type="match status" value="1"/>
</dbReference>
<evidence type="ECO:0008006" key="12">
    <source>
        <dbReference type="Google" id="ProtNLM"/>
    </source>
</evidence>
<feature type="region of interest" description="Disordered" evidence="7">
    <location>
        <begin position="349"/>
        <end position="373"/>
    </location>
</feature>
<feature type="coiled-coil region" evidence="6">
    <location>
        <begin position="243"/>
        <end position="309"/>
    </location>
</feature>
<dbReference type="InterPro" id="IPR018039">
    <property type="entry name" value="IF_conserved"/>
</dbReference>
<dbReference type="GO" id="GO:0005200">
    <property type="term" value="F:structural constituent of cytoskeleton"/>
    <property type="evidence" value="ECO:0007669"/>
    <property type="project" value="TreeGrafter"/>
</dbReference>
<comment type="similarity">
    <text evidence="5">Belongs to the intermediate filament family.</text>
</comment>
<dbReference type="PANTHER" id="PTHR45721:SF11">
    <property type="entry name" value="LAMIN DM0-RELATED"/>
    <property type="match status" value="1"/>
</dbReference>
<dbReference type="GO" id="GO:0031507">
    <property type="term" value="P:heterochromatin formation"/>
    <property type="evidence" value="ECO:0007669"/>
    <property type="project" value="TreeGrafter"/>
</dbReference>
<evidence type="ECO:0000313" key="10">
    <source>
        <dbReference type="EMBL" id="KAK6642365.1"/>
    </source>
</evidence>
<proteinExistence type="inferred from homology"/>
<dbReference type="PROSITE" id="PS51257">
    <property type="entry name" value="PROKAR_LIPOPROTEIN"/>
    <property type="match status" value="1"/>
</dbReference>
<dbReference type="SUPFAM" id="SSF74853">
    <property type="entry name" value="Lamin A/C globular tail domain"/>
    <property type="match status" value="1"/>
</dbReference>
<keyword evidence="4" id="KW-0539">Nucleus</keyword>
<evidence type="ECO:0000256" key="4">
    <source>
        <dbReference type="ARBA" id="ARBA00023242"/>
    </source>
</evidence>
<feature type="region of interest" description="Disordered" evidence="7">
    <location>
        <begin position="520"/>
        <end position="547"/>
    </location>
</feature>
<keyword evidence="2 5" id="KW-0403">Intermediate filament</keyword>
<dbReference type="PROSITE" id="PS51841">
    <property type="entry name" value="LTD"/>
    <property type="match status" value="1"/>
</dbReference>
<name>A0AAN8PZ06_POLSC</name>
<dbReference type="GO" id="GO:0090435">
    <property type="term" value="P:protein localization to nuclear envelope"/>
    <property type="evidence" value="ECO:0007669"/>
    <property type="project" value="TreeGrafter"/>
</dbReference>
<organism evidence="10 11">
    <name type="scientific">Polyplax serrata</name>
    <name type="common">Common mouse louse</name>
    <dbReference type="NCBI Taxonomy" id="468196"/>
    <lineage>
        <taxon>Eukaryota</taxon>
        <taxon>Metazoa</taxon>
        <taxon>Ecdysozoa</taxon>
        <taxon>Arthropoda</taxon>
        <taxon>Hexapoda</taxon>
        <taxon>Insecta</taxon>
        <taxon>Pterygota</taxon>
        <taxon>Neoptera</taxon>
        <taxon>Paraneoptera</taxon>
        <taxon>Psocodea</taxon>
        <taxon>Troctomorpha</taxon>
        <taxon>Phthiraptera</taxon>
        <taxon>Anoplura</taxon>
        <taxon>Polyplacidae</taxon>
        <taxon>Polyplax</taxon>
    </lineage>
</organism>
<evidence type="ECO:0000256" key="6">
    <source>
        <dbReference type="SAM" id="Coils"/>
    </source>
</evidence>
<dbReference type="GO" id="GO:0005652">
    <property type="term" value="C:nuclear lamina"/>
    <property type="evidence" value="ECO:0007669"/>
    <property type="project" value="TreeGrafter"/>
</dbReference>
<dbReference type="Gene3D" id="1.20.5.1160">
    <property type="entry name" value="Vasodilator-stimulated phosphoprotein"/>
    <property type="match status" value="1"/>
</dbReference>
<reference evidence="10 11" key="1">
    <citation type="submission" date="2023-10" db="EMBL/GenBank/DDBJ databases">
        <title>Genomes of two closely related lineages of the louse Polyplax serrata with different host specificities.</title>
        <authorList>
            <person name="Martinu J."/>
            <person name="Tarabai H."/>
            <person name="Stefka J."/>
            <person name="Hypsa V."/>
        </authorList>
    </citation>
    <scope>NUCLEOTIDE SEQUENCE [LARGE SCALE GENOMIC DNA]</scope>
    <source>
        <strain evidence="10">HR10_N</strain>
    </source>
</reference>
<dbReference type="PANTHER" id="PTHR45721">
    <property type="entry name" value="LAMIN DM0-RELATED"/>
    <property type="match status" value="1"/>
</dbReference>
<dbReference type="Proteomes" id="UP001372834">
    <property type="component" value="Unassembled WGS sequence"/>
</dbReference>
<dbReference type="InterPro" id="IPR036415">
    <property type="entry name" value="Lamin_tail_dom_sf"/>
</dbReference>
<dbReference type="GO" id="GO:0007097">
    <property type="term" value="P:nuclear migration"/>
    <property type="evidence" value="ECO:0007669"/>
    <property type="project" value="TreeGrafter"/>
</dbReference>
<comment type="caution">
    <text evidence="10">The sequence shown here is derived from an EMBL/GenBank/DDBJ whole genome shotgun (WGS) entry which is preliminary data.</text>
</comment>
<evidence type="ECO:0000256" key="1">
    <source>
        <dbReference type="ARBA" id="ARBA00004123"/>
    </source>
</evidence>